<comment type="catalytic activity">
    <reaction evidence="9">
        <text>L-seryl-[protein] + ATP = O-phospho-L-seryl-[protein] + ADP + H(+)</text>
        <dbReference type="Rhea" id="RHEA:17989"/>
        <dbReference type="Rhea" id="RHEA-COMP:9863"/>
        <dbReference type="Rhea" id="RHEA-COMP:11604"/>
        <dbReference type="ChEBI" id="CHEBI:15378"/>
        <dbReference type="ChEBI" id="CHEBI:29999"/>
        <dbReference type="ChEBI" id="CHEBI:30616"/>
        <dbReference type="ChEBI" id="CHEBI:83421"/>
        <dbReference type="ChEBI" id="CHEBI:456216"/>
        <dbReference type="EC" id="2.7.11.1"/>
    </reaction>
</comment>
<dbReference type="SMART" id="SM00220">
    <property type="entry name" value="S_TKc"/>
    <property type="match status" value="1"/>
</dbReference>
<dbReference type="Gene3D" id="3.30.200.20">
    <property type="entry name" value="Phosphorylase Kinase, domain 1"/>
    <property type="match status" value="1"/>
</dbReference>
<evidence type="ECO:0000313" key="14">
    <source>
        <dbReference type="Proteomes" id="UP000674143"/>
    </source>
</evidence>
<evidence type="ECO:0000256" key="1">
    <source>
        <dbReference type="ARBA" id="ARBA00012513"/>
    </source>
</evidence>
<evidence type="ECO:0000256" key="3">
    <source>
        <dbReference type="ARBA" id="ARBA00022553"/>
    </source>
</evidence>
<feature type="compositionally biased region" description="Low complexity" evidence="11">
    <location>
        <begin position="1133"/>
        <end position="1153"/>
    </location>
</feature>
<evidence type="ECO:0000256" key="4">
    <source>
        <dbReference type="ARBA" id="ARBA00022679"/>
    </source>
</evidence>
<feature type="region of interest" description="Disordered" evidence="11">
    <location>
        <begin position="900"/>
        <end position="948"/>
    </location>
</feature>
<feature type="region of interest" description="Disordered" evidence="11">
    <location>
        <begin position="1702"/>
        <end position="1727"/>
    </location>
</feature>
<dbReference type="GO" id="GO:0004691">
    <property type="term" value="F:cAMP-dependent protein kinase activity"/>
    <property type="evidence" value="ECO:0007669"/>
    <property type="project" value="TreeGrafter"/>
</dbReference>
<dbReference type="Pfam" id="PF00069">
    <property type="entry name" value="Pkinase"/>
    <property type="match status" value="1"/>
</dbReference>
<feature type="region of interest" description="Disordered" evidence="11">
    <location>
        <begin position="835"/>
        <end position="854"/>
    </location>
</feature>
<dbReference type="RefSeq" id="XP_067063735.1">
    <property type="nucleotide sequence ID" value="XM_067208095.1"/>
</dbReference>
<dbReference type="Gene3D" id="1.10.510.10">
    <property type="entry name" value="Transferase(Phosphotransferase) domain 1"/>
    <property type="match status" value="1"/>
</dbReference>
<keyword evidence="7 10" id="KW-0067">ATP-binding</keyword>
<accession>A0A836GUH7</accession>
<feature type="region of interest" description="Disordered" evidence="11">
    <location>
        <begin position="286"/>
        <end position="306"/>
    </location>
</feature>
<feature type="compositionally biased region" description="Polar residues" evidence="11">
    <location>
        <begin position="1"/>
        <end position="10"/>
    </location>
</feature>
<feature type="compositionally biased region" description="Low complexity" evidence="11">
    <location>
        <begin position="217"/>
        <end position="227"/>
    </location>
</feature>
<keyword evidence="5 10" id="KW-0547">Nucleotide-binding</keyword>
<dbReference type="PROSITE" id="PS00108">
    <property type="entry name" value="PROTEIN_KINASE_ST"/>
    <property type="match status" value="1"/>
</dbReference>
<dbReference type="GO" id="GO:0005524">
    <property type="term" value="F:ATP binding"/>
    <property type="evidence" value="ECO:0007669"/>
    <property type="project" value="UniProtKB-UniRule"/>
</dbReference>
<feature type="region of interest" description="Disordered" evidence="11">
    <location>
        <begin position="984"/>
        <end position="1014"/>
    </location>
</feature>
<feature type="region of interest" description="Disordered" evidence="11">
    <location>
        <begin position="1123"/>
        <end position="1171"/>
    </location>
</feature>
<gene>
    <name evidence="13" type="ORF">LSCM4_06170</name>
</gene>
<dbReference type="GO" id="GO:0007010">
    <property type="term" value="P:cytoskeleton organization"/>
    <property type="evidence" value="ECO:0007669"/>
    <property type="project" value="UniProtKB-ARBA"/>
</dbReference>
<comment type="catalytic activity">
    <reaction evidence="8">
        <text>L-threonyl-[protein] + ATP = O-phospho-L-threonyl-[protein] + ADP + H(+)</text>
        <dbReference type="Rhea" id="RHEA:46608"/>
        <dbReference type="Rhea" id="RHEA-COMP:11060"/>
        <dbReference type="Rhea" id="RHEA-COMP:11605"/>
        <dbReference type="ChEBI" id="CHEBI:15378"/>
        <dbReference type="ChEBI" id="CHEBI:30013"/>
        <dbReference type="ChEBI" id="CHEBI:30616"/>
        <dbReference type="ChEBI" id="CHEBI:61977"/>
        <dbReference type="ChEBI" id="CHEBI:456216"/>
        <dbReference type="EC" id="2.7.11.1"/>
    </reaction>
</comment>
<dbReference type="Proteomes" id="UP000674143">
    <property type="component" value="Chromosome 20"/>
</dbReference>
<name>A0A836GUH7_9TRYP</name>
<dbReference type="CDD" id="cd05123">
    <property type="entry name" value="STKc_AGC"/>
    <property type="match status" value="1"/>
</dbReference>
<dbReference type="GeneID" id="92362029"/>
<keyword evidence="6" id="KW-0418">Kinase</keyword>
<dbReference type="InterPro" id="IPR000719">
    <property type="entry name" value="Prot_kinase_dom"/>
</dbReference>
<dbReference type="InterPro" id="IPR008271">
    <property type="entry name" value="Ser/Thr_kinase_AS"/>
</dbReference>
<keyword evidence="4" id="KW-0808">Transferase</keyword>
<dbReference type="FunFam" id="1.10.510.10:FF:000024">
    <property type="entry name" value="Probable serine/threonine-protein kinase cot-1"/>
    <property type="match status" value="1"/>
</dbReference>
<dbReference type="GO" id="GO:0005952">
    <property type="term" value="C:cAMP-dependent protein kinase complex"/>
    <property type="evidence" value="ECO:0007669"/>
    <property type="project" value="TreeGrafter"/>
</dbReference>
<evidence type="ECO:0000259" key="12">
    <source>
        <dbReference type="PROSITE" id="PS50011"/>
    </source>
</evidence>
<feature type="domain" description="Protein kinase" evidence="12">
    <location>
        <begin position="1386"/>
        <end position="1655"/>
    </location>
</feature>
<proteinExistence type="predicted"/>
<evidence type="ECO:0000256" key="2">
    <source>
        <dbReference type="ARBA" id="ARBA00022527"/>
    </source>
</evidence>
<evidence type="ECO:0000256" key="8">
    <source>
        <dbReference type="ARBA" id="ARBA00047899"/>
    </source>
</evidence>
<dbReference type="PROSITE" id="PS50011">
    <property type="entry name" value="PROTEIN_KINASE_DOM"/>
    <property type="match status" value="1"/>
</dbReference>
<reference evidence="13 14" key="1">
    <citation type="submission" date="2021-02" db="EMBL/GenBank/DDBJ databases">
        <title>Leishmania (Mundinia) orientalis Genome sequencing and assembly.</title>
        <authorList>
            <person name="Almutairi H."/>
            <person name="Gatherer D."/>
        </authorList>
    </citation>
    <scope>NUCLEOTIDE SEQUENCE [LARGE SCALE GENOMIC DNA]</scope>
    <source>
        <strain evidence="13">LSCM4</strain>
    </source>
</reference>
<evidence type="ECO:0000256" key="5">
    <source>
        <dbReference type="ARBA" id="ARBA00022741"/>
    </source>
</evidence>
<dbReference type="InterPro" id="IPR017441">
    <property type="entry name" value="Protein_kinase_ATP_BS"/>
</dbReference>
<dbReference type="PANTHER" id="PTHR24353:SF37">
    <property type="entry name" value="CAMP-DEPENDENT PROTEIN KINASE CATALYTIC SUBUNIT PRKX"/>
    <property type="match status" value="1"/>
</dbReference>
<keyword evidence="2" id="KW-0723">Serine/threonine-protein kinase</keyword>
<keyword evidence="3" id="KW-0597">Phosphoprotein</keyword>
<feature type="compositionally biased region" description="Polar residues" evidence="11">
    <location>
        <begin position="35"/>
        <end position="44"/>
    </location>
</feature>
<dbReference type="PANTHER" id="PTHR24353">
    <property type="entry name" value="CYCLIC NUCLEOTIDE-DEPENDENT PROTEIN KINASE"/>
    <property type="match status" value="1"/>
</dbReference>
<feature type="region of interest" description="Disordered" evidence="11">
    <location>
        <begin position="1253"/>
        <end position="1273"/>
    </location>
</feature>
<evidence type="ECO:0000256" key="7">
    <source>
        <dbReference type="ARBA" id="ARBA00022840"/>
    </source>
</evidence>
<dbReference type="KEGG" id="loi:92362029"/>
<protein>
    <recommendedName>
        <fullName evidence="1">non-specific serine/threonine protein kinase</fullName>
        <ecNumber evidence="1">2.7.11.1</ecNumber>
    </recommendedName>
</protein>
<evidence type="ECO:0000256" key="9">
    <source>
        <dbReference type="ARBA" id="ARBA00048679"/>
    </source>
</evidence>
<feature type="region of interest" description="Disordered" evidence="11">
    <location>
        <begin position="207"/>
        <end position="227"/>
    </location>
</feature>
<dbReference type="InterPro" id="IPR045270">
    <property type="entry name" value="STKc_AGC"/>
</dbReference>
<sequence>MGTSLSQPRQGGTAAAAAGSRTSLPSPNRRPHSMQCASSSSAVPTQLDGLLRPSGFSHGPDGQDHVSEWGGAAASSTAAAASTASSVSHVHQQLQAALNALPLDWAIIDNEMELVTAHLAATLLTSRLRTQSFRRVPGMPLHRPRSRQRGVEEYDAAEEEEDEYGEAAAGPRELYVSAALRLSALHLGRKGLERIVVALAYLANGDESQEERKLRKTSSTSISHGATSSSLEINHFQRGMGFTGAAASATAVCSPALTASPGAAVGYVGFVHSHTGSSSVPAARKFSTAQHARQPPAPHPSSPMPITSEARALLCDGFRASAALGQRTLSPPVHRGVGVHQHSDTLKPPTVCSSDDATPLLGQSVAIAPLPPQCIMPSESPLGGGGTDALVRPRRVADAAFSTTFSYGEESYNNGLLRTMNARSTMVSTLRTGAHGELLLSSSSIATIMSMSTASAAAGAVRTPREEHLGGLYSGSSGHNAIHSLTVGSAYSTIQCAAPQARAPSTGMGIATSVSGLTSPNASNPHSLPSLTALCAVPEPRRWTQRCSRRSRTTLRPQLTEKFVPAGARIHHTGVSSDDLADVGSSVPRHLPPAIGGGGVMCADVYSGVHPLLGPSRRLGDSAAHPPSSPSAACLGTPLQLLPPEAVLAALCNVFAHLHLSSDDVTNFVTLLVVAALEVQNEARIRPLAAVPGGGLHIPGGAVHHVDSLNTPSSVAQIRAAVRECLRLCLYPMYEHTCRMLRAVAGAVANDLSSAAGGSSSGAFVPQQERPPHQARAGRVELDITLRRPFLTTSVPTGAACNSAHLTRPCSGFTSHTWPPPAPLTATFHALPESNGAAENLSSRSRDSSSTASVPTNVQAVHDFFAASLPIECASSLLEATAVAAAPSVAAKRSVTMQRYSGARPQQPSSVAAAATSSHSSSEGTLGLTSSGSLSHSTATDTAMGSAHNGAAASQESVRCANHYLIDLETAFVFHYAEALPNHNSSRRGSFPSAAAAPPTHTPPDSPSDADRDMLVQFSPGSTLWPLRTRLLVRRHHYVYAYDAVASTMALLGEDYLYPQEPSVESRSETQRQPSRVLHPHTPIAVIDLSKAAAEKAVNDVQVLRGFGDVEILNLMPSHVSRASGLSQRRHSSAASTSLGGGSQPSRPGSRHSSAADEPRHIHGGTSHPPGGSFSGVLAACWADADNRDVEVYRMKGSSGTMHLLSLPAEEEQIAGAPLGAPVDGMEALQRSAIRRFERNRYARPVALAHASPTANSSAVAGTGGADKPQSRRTAKEGAVAAEVATPMSASIQCGYGNGAREVLALDPGIEPTCIASYPLRLLYQGVLHHFFFANPSTRNQWDQHLVQLSWMMQSPTHLEKVVAAPHHVERYLRNRISFPIVPGAFDCLDMLGVGTFGRVLLVEHKLSKRLFAMKVIRKSGFHGVRNVIEVRREKILYALDCPYIMKIHGSFQTNSRVYMLFDYLPGAELLLHTQLAHEHHFDEATSRFYIAELAVAVEYLRVRGIVHRDIKGDNLVLDSEGHVVLTDFGFAKSILAEPEDPNHPARVIRQHTSCGTLAYIAPEVLCSSRRRSGYGPAVDWWSLGVVLFTLLTGYFPFLKPTGPATSHAIVHSALQFPPQPSLSQEARSLLQQLLQKDPASRITSLAKLRRHPFFNGFDWAACLARRLPPPLVLHKDLYRSPRHAAEAQQLLRDRVRRSLAWSASTSSSPHEPPAHSREPGSHNLPVKLQAPLGEEKAELRLVEDAYGAKRMPKPLSESSDVFGPLFQQQERCGSDRDESDVEDLRMEDYYVGAAQSVIEVMKQLKDSVVTLELRSSSSSVSLNSAHQERIFGTEPSPDENAHQKQWASPVVLSPMMAALNVPPLAEFTESMYANVALAKYAGGVVTGAEH</sequence>
<dbReference type="PROSITE" id="PS00107">
    <property type="entry name" value="PROTEIN_KINASE_ATP"/>
    <property type="match status" value="1"/>
</dbReference>
<evidence type="ECO:0000256" key="11">
    <source>
        <dbReference type="SAM" id="MobiDB-lite"/>
    </source>
</evidence>
<feature type="region of interest" description="Disordered" evidence="11">
    <location>
        <begin position="1"/>
        <end position="71"/>
    </location>
</feature>
<dbReference type="SUPFAM" id="SSF56112">
    <property type="entry name" value="Protein kinase-like (PK-like)"/>
    <property type="match status" value="1"/>
</dbReference>
<feature type="binding site" evidence="10">
    <location>
        <position position="1419"/>
    </location>
    <ligand>
        <name>ATP</name>
        <dbReference type="ChEBI" id="CHEBI:30616"/>
    </ligand>
</feature>
<evidence type="ECO:0000313" key="13">
    <source>
        <dbReference type="EMBL" id="KAG5480404.1"/>
    </source>
</evidence>
<dbReference type="SMR" id="A0A836GUH7"/>
<dbReference type="EMBL" id="JAFHLR010000020">
    <property type="protein sequence ID" value="KAG5480404.1"/>
    <property type="molecule type" value="Genomic_DNA"/>
</dbReference>
<keyword evidence="14" id="KW-1185">Reference proteome</keyword>
<organism evidence="13 14">
    <name type="scientific">Leishmania orientalis</name>
    <dbReference type="NCBI Taxonomy" id="2249476"/>
    <lineage>
        <taxon>Eukaryota</taxon>
        <taxon>Discoba</taxon>
        <taxon>Euglenozoa</taxon>
        <taxon>Kinetoplastea</taxon>
        <taxon>Metakinetoplastina</taxon>
        <taxon>Trypanosomatida</taxon>
        <taxon>Trypanosomatidae</taxon>
        <taxon>Leishmaniinae</taxon>
        <taxon>Leishmania</taxon>
    </lineage>
</organism>
<evidence type="ECO:0000256" key="6">
    <source>
        <dbReference type="ARBA" id="ARBA00022777"/>
    </source>
</evidence>
<comment type="caution">
    <text evidence="13">The sequence shown here is derived from an EMBL/GenBank/DDBJ whole genome shotgun (WGS) entry which is preliminary data.</text>
</comment>
<dbReference type="EC" id="2.7.11.1" evidence="1"/>
<dbReference type="InterPro" id="IPR011009">
    <property type="entry name" value="Kinase-like_dom_sf"/>
</dbReference>
<feature type="compositionally biased region" description="Low complexity" evidence="11">
    <location>
        <begin position="909"/>
        <end position="940"/>
    </location>
</feature>
<evidence type="ECO:0000256" key="10">
    <source>
        <dbReference type="PROSITE-ProRule" id="PRU10141"/>
    </source>
</evidence>